<comment type="caution">
    <text evidence="2">The sequence shown here is derived from an EMBL/GenBank/DDBJ whole genome shotgun (WGS) entry which is preliminary data.</text>
</comment>
<organism evidence="2 3">
    <name type="scientific">Acrocarpospora macrocephala</name>
    <dbReference type="NCBI Taxonomy" id="150177"/>
    <lineage>
        <taxon>Bacteria</taxon>
        <taxon>Bacillati</taxon>
        <taxon>Actinomycetota</taxon>
        <taxon>Actinomycetes</taxon>
        <taxon>Streptosporangiales</taxon>
        <taxon>Streptosporangiaceae</taxon>
        <taxon>Acrocarpospora</taxon>
    </lineage>
</organism>
<keyword evidence="1" id="KW-0472">Membrane</keyword>
<sequence>MAAVILPGLTTAELTLLADLAVARLSGLATALLAILPAVLAIARLADAAFVVFRAIPLAFVLVRLRVVAGFVAPVALTLSEAADIFLPAGRAAGFMRALVTLVRLAPAAAATFREEPGVLLVVLLVRDVAVRDVAVRDVPVLVAAVLVAAVLDVAVLGFAGVDEAPRVDTRLAVPAAEMLFALAGADFAAGLPVDFAAGLVADFAAGFAADFAADLPVAFVAFVVAFVVAFAALVVFVVALVDGLLLAGPRFTEAERAVAERAVAERAVVRVAVPVDFADRRDSSSSTRS</sequence>
<evidence type="ECO:0000313" key="2">
    <source>
        <dbReference type="EMBL" id="GES15728.1"/>
    </source>
</evidence>
<keyword evidence="3" id="KW-1185">Reference proteome</keyword>
<feature type="transmembrane region" description="Helical" evidence="1">
    <location>
        <begin position="58"/>
        <end position="79"/>
    </location>
</feature>
<dbReference type="AlphaFoldDB" id="A0A5M3XCG1"/>
<protein>
    <submittedName>
        <fullName evidence="2">Uncharacterized protein</fullName>
    </submittedName>
</protein>
<proteinExistence type="predicted"/>
<feature type="transmembrane region" description="Helical" evidence="1">
    <location>
        <begin position="27"/>
        <end position="46"/>
    </location>
</feature>
<evidence type="ECO:0000256" key="1">
    <source>
        <dbReference type="SAM" id="Phobius"/>
    </source>
</evidence>
<reference evidence="2 3" key="1">
    <citation type="submission" date="2019-10" db="EMBL/GenBank/DDBJ databases">
        <title>Whole genome shotgun sequence of Acrocarpospora macrocephala NBRC 16266.</title>
        <authorList>
            <person name="Ichikawa N."/>
            <person name="Kimura A."/>
            <person name="Kitahashi Y."/>
            <person name="Komaki H."/>
            <person name="Oguchi A."/>
        </authorList>
    </citation>
    <scope>NUCLEOTIDE SEQUENCE [LARGE SCALE GENOMIC DNA]</scope>
    <source>
        <strain evidence="2 3">NBRC 16266</strain>
    </source>
</reference>
<dbReference type="Proteomes" id="UP000331127">
    <property type="component" value="Unassembled WGS sequence"/>
</dbReference>
<evidence type="ECO:0000313" key="3">
    <source>
        <dbReference type="Proteomes" id="UP000331127"/>
    </source>
</evidence>
<name>A0A5M3XCG1_9ACTN</name>
<feature type="transmembrane region" description="Helical" evidence="1">
    <location>
        <begin position="218"/>
        <end position="242"/>
    </location>
</feature>
<dbReference type="EMBL" id="BLAE01000082">
    <property type="protein sequence ID" value="GES15728.1"/>
    <property type="molecule type" value="Genomic_DNA"/>
</dbReference>
<keyword evidence="1" id="KW-1133">Transmembrane helix</keyword>
<accession>A0A5M3XCG1</accession>
<feature type="transmembrane region" description="Helical" evidence="1">
    <location>
        <begin position="141"/>
        <end position="160"/>
    </location>
</feature>
<gene>
    <name evidence="2" type="ORF">Amac_093260</name>
</gene>
<keyword evidence="1" id="KW-0812">Transmembrane</keyword>